<dbReference type="OrthoDB" id="9780216at2"/>
<accession>A0A1G5ZZN8</accession>
<dbReference type="PANTHER" id="PTHR33434">
    <property type="entry name" value="DEGV DOMAIN-CONTAINING PROTEIN DR_1986-RELATED"/>
    <property type="match status" value="1"/>
</dbReference>
<dbReference type="NCBIfam" id="TIGR00762">
    <property type="entry name" value="DegV"/>
    <property type="match status" value="1"/>
</dbReference>
<dbReference type="GO" id="GO:0008289">
    <property type="term" value="F:lipid binding"/>
    <property type="evidence" value="ECO:0007669"/>
    <property type="project" value="UniProtKB-KW"/>
</dbReference>
<keyword evidence="1" id="KW-0446">Lipid-binding</keyword>
<dbReference type="PROSITE" id="PS51482">
    <property type="entry name" value="DEGV"/>
    <property type="match status" value="1"/>
</dbReference>
<dbReference type="InterPro" id="IPR043168">
    <property type="entry name" value="DegV_C"/>
</dbReference>
<dbReference type="PANTHER" id="PTHR33434:SF2">
    <property type="entry name" value="FATTY ACID-BINDING PROTEIN TM_1468"/>
    <property type="match status" value="1"/>
</dbReference>
<name>A0A1G5ZZN8_EUBOX</name>
<keyword evidence="3" id="KW-1185">Reference proteome</keyword>
<dbReference type="Gene3D" id="3.30.1180.10">
    <property type="match status" value="1"/>
</dbReference>
<dbReference type="Proteomes" id="UP000199228">
    <property type="component" value="Unassembled WGS sequence"/>
</dbReference>
<protein>
    <submittedName>
        <fullName evidence="2">EDD domain protein, DegV family</fullName>
    </submittedName>
</protein>
<dbReference type="Gene3D" id="3.40.50.10170">
    <property type="match status" value="1"/>
</dbReference>
<dbReference type="RefSeq" id="WP_090170626.1">
    <property type="nucleotide sequence ID" value="NZ_FMXR01000004.1"/>
</dbReference>
<evidence type="ECO:0000313" key="2">
    <source>
        <dbReference type="EMBL" id="SDB01627.1"/>
    </source>
</evidence>
<dbReference type="InterPro" id="IPR050270">
    <property type="entry name" value="DegV_domain_contain"/>
</dbReference>
<reference evidence="2 3" key="1">
    <citation type="submission" date="2016-10" db="EMBL/GenBank/DDBJ databases">
        <authorList>
            <person name="de Groot N.N."/>
        </authorList>
    </citation>
    <scope>NUCLEOTIDE SEQUENCE [LARGE SCALE GENOMIC DNA]</scope>
    <source>
        <strain evidence="2 3">DSM 3217</strain>
    </source>
</reference>
<gene>
    <name evidence="2" type="ORF">SAMN02910417_00010</name>
</gene>
<dbReference type="Pfam" id="PF02645">
    <property type="entry name" value="DegV"/>
    <property type="match status" value="1"/>
</dbReference>
<dbReference type="STRING" id="1732.SAMN02910417_00010"/>
<sequence>MAKIIVTTDSGADLSKELIEEFNIEVIPLGVIMDDTVYMDGSIPIESVYEYYNRTKKIPSTTAANVHQYEQFFDRINRENPGCDIINIAYSSNASSTCHHAELAAKEFENVTVVDSLSVTGGTASIAIRAAEIIKERPEIAVKDLVEELKDLVKRIKTTFLPTALEYLKAGGRVSNAQYLGATLLKIKPKIDIENGFLVAGKKYRGSMKAVALNYMEEFIKENKLSKKVIYLMSTVGLDSRILDMMTEKAKEMGFEKIRYTVCGCVISCHGGPGAIGLSGFAEEE</sequence>
<evidence type="ECO:0000313" key="3">
    <source>
        <dbReference type="Proteomes" id="UP000199228"/>
    </source>
</evidence>
<dbReference type="AlphaFoldDB" id="A0A1G5ZZN8"/>
<dbReference type="InterPro" id="IPR003797">
    <property type="entry name" value="DegV"/>
</dbReference>
<evidence type="ECO:0000256" key="1">
    <source>
        <dbReference type="ARBA" id="ARBA00023121"/>
    </source>
</evidence>
<dbReference type="SUPFAM" id="SSF82549">
    <property type="entry name" value="DAK1/DegV-like"/>
    <property type="match status" value="1"/>
</dbReference>
<organism evidence="2 3">
    <name type="scientific">Eubacterium oxidoreducens</name>
    <dbReference type="NCBI Taxonomy" id="1732"/>
    <lineage>
        <taxon>Bacteria</taxon>
        <taxon>Bacillati</taxon>
        <taxon>Bacillota</taxon>
        <taxon>Clostridia</taxon>
        <taxon>Eubacteriales</taxon>
        <taxon>Eubacteriaceae</taxon>
        <taxon>Eubacterium</taxon>
    </lineage>
</organism>
<dbReference type="EMBL" id="FMXR01000004">
    <property type="protein sequence ID" value="SDB01627.1"/>
    <property type="molecule type" value="Genomic_DNA"/>
</dbReference>
<proteinExistence type="predicted"/>